<dbReference type="PANTHER" id="PTHR36203:SF5">
    <property type="entry name" value="PTS SYSTEM, EIIA COMPONENT"/>
    <property type="match status" value="1"/>
</dbReference>
<feature type="domain" description="PTS EIIA type-2" evidence="7">
    <location>
        <begin position="5"/>
        <end position="148"/>
    </location>
</feature>
<keyword evidence="4" id="KW-0808">Transferase</keyword>
<dbReference type="InterPro" id="IPR051351">
    <property type="entry name" value="Ascorbate-PTS_EIIA_comp"/>
</dbReference>
<reference evidence="8 9" key="2">
    <citation type="journal article" date="2010" name="Stand. Genomic Sci.">
        <title>Complete genome sequence of Sebaldella termitidis type strain (NCTC 11300).</title>
        <authorList>
            <person name="Harmon-Smith M."/>
            <person name="Celia L."/>
            <person name="Chertkov O."/>
            <person name="Lapidus A."/>
            <person name="Copeland A."/>
            <person name="Glavina Del Rio T."/>
            <person name="Nolan M."/>
            <person name="Lucas S."/>
            <person name="Tice H."/>
            <person name="Cheng J.F."/>
            <person name="Han C."/>
            <person name="Detter J.C."/>
            <person name="Bruce D."/>
            <person name="Goodwin L."/>
            <person name="Pitluck S."/>
            <person name="Pati A."/>
            <person name="Liolios K."/>
            <person name="Ivanova N."/>
            <person name="Mavromatis K."/>
            <person name="Mikhailova N."/>
            <person name="Chen A."/>
            <person name="Palaniappan K."/>
            <person name="Land M."/>
            <person name="Hauser L."/>
            <person name="Chang Y.J."/>
            <person name="Jeffries C.D."/>
            <person name="Brettin T."/>
            <person name="Goker M."/>
            <person name="Beck B."/>
            <person name="Bristow J."/>
            <person name="Eisen J.A."/>
            <person name="Markowitz V."/>
            <person name="Hugenholtz P."/>
            <person name="Kyrpides N.C."/>
            <person name="Klenk H.P."/>
            <person name="Chen F."/>
        </authorList>
    </citation>
    <scope>NUCLEOTIDE SEQUENCE [LARGE SCALE GENOMIC DNA]</scope>
    <source>
        <strain evidence="9">ATCC 33386 / NCTC 11300</strain>
    </source>
</reference>
<keyword evidence="6" id="KW-0418">Kinase</keyword>
<dbReference type="HOGENOM" id="CLU_072531_2_0_0"/>
<evidence type="ECO:0000256" key="5">
    <source>
        <dbReference type="ARBA" id="ARBA00022683"/>
    </source>
</evidence>
<name>D1APJ5_SEBTE</name>
<accession>D1APJ5</accession>
<comment type="subcellular location">
    <subcellularLocation>
        <location evidence="1">Cytoplasm</location>
    </subcellularLocation>
</comment>
<evidence type="ECO:0000256" key="6">
    <source>
        <dbReference type="ARBA" id="ARBA00022777"/>
    </source>
</evidence>
<dbReference type="KEGG" id="str:Sterm_3188"/>
<dbReference type="STRING" id="526218.Sterm_3188"/>
<evidence type="ECO:0000259" key="7">
    <source>
        <dbReference type="PROSITE" id="PS51094"/>
    </source>
</evidence>
<dbReference type="CDD" id="cd00211">
    <property type="entry name" value="PTS_IIA_fru"/>
    <property type="match status" value="1"/>
</dbReference>
<dbReference type="RefSeq" id="WP_012862611.1">
    <property type="nucleotide sequence ID" value="NC_013517.1"/>
</dbReference>
<sequence length="151" mass="16874">MKLNELFTEKNVELDMIAEYPEDIIRAGGNLLLKNGSVREGYIDEMLNSYEKIGAYMVISPGIAIPHARPDSSVIKSGISFIRLKNPVYFGHPENDPVTLVFSIAGTSGDNHIELIQSLSEILFDKNIVNSLYTVKNKEDFLKLLSEKEGK</sequence>
<dbReference type="GO" id="GO:0005737">
    <property type="term" value="C:cytoplasm"/>
    <property type="evidence" value="ECO:0007669"/>
    <property type="project" value="UniProtKB-SubCell"/>
</dbReference>
<keyword evidence="3" id="KW-0963">Cytoplasm</keyword>
<gene>
    <name evidence="8" type="ordered locus">Sterm_3188</name>
</gene>
<organism evidence="8 9">
    <name type="scientific">Sebaldella termitidis (strain ATCC 33386 / NCTC 11300)</name>
    <dbReference type="NCBI Taxonomy" id="526218"/>
    <lineage>
        <taxon>Bacteria</taxon>
        <taxon>Fusobacteriati</taxon>
        <taxon>Fusobacteriota</taxon>
        <taxon>Fusobacteriia</taxon>
        <taxon>Fusobacteriales</taxon>
        <taxon>Leptotrichiaceae</taxon>
        <taxon>Sebaldella</taxon>
    </lineage>
</organism>
<evidence type="ECO:0000256" key="4">
    <source>
        <dbReference type="ARBA" id="ARBA00022679"/>
    </source>
</evidence>
<keyword evidence="2" id="KW-0813">Transport</keyword>
<dbReference type="SUPFAM" id="SSF55804">
    <property type="entry name" value="Phoshotransferase/anion transport protein"/>
    <property type="match status" value="1"/>
</dbReference>
<dbReference type="InterPro" id="IPR016152">
    <property type="entry name" value="PTrfase/Anion_transptr"/>
</dbReference>
<keyword evidence="5" id="KW-0598">Phosphotransferase system</keyword>
<dbReference type="Gene3D" id="3.40.930.10">
    <property type="entry name" value="Mannitol-specific EII, Chain A"/>
    <property type="match status" value="1"/>
</dbReference>
<evidence type="ECO:0000313" key="9">
    <source>
        <dbReference type="Proteomes" id="UP000000845"/>
    </source>
</evidence>
<dbReference type="PANTHER" id="PTHR36203">
    <property type="entry name" value="ASCORBATE-SPECIFIC PTS SYSTEM EIIA COMPONENT"/>
    <property type="match status" value="1"/>
</dbReference>
<evidence type="ECO:0000313" key="8">
    <source>
        <dbReference type="EMBL" id="ACZ10029.1"/>
    </source>
</evidence>
<dbReference type="InterPro" id="IPR002178">
    <property type="entry name" value="PTS_EIIA_type-2_dom"/>
</dbReference>
<dbReference type="AlphaFoldDB" id="D1APJ5"/>
<dbReference type="GO" id="GO:0016301">
    <property type="term" value="F:kinase activity"/>
    <property type="evidence" value="ECO:0007669"/>
    <property type="project" value="UniProtKB-KW"/>
</dbReference>
<dbReference type="Proteomes" id="UP000000845">
    <property type="component" value="Chromosome"/>
</dbReference>
<evidence type="ECO:0000256" key="2">
    <source>
        <dbReference type="ARBA" id="ARBA00022448"/>
    </source>
</evidence>
<keyword evidence="9" id="KW-1185">Reference proteome</keyword>
<dbReference type="eggNOG" id="COG1762">
    <property type="taxonomic scope" value="Bacteria"/>
</dbReference>
<evidence type="ECO:0000256" key="3">
    <source>
        <dbReference type="ARBA" id="ARBA00022490"/>
    </source>
</evidence>
<reference evidence="9" key="1">
    <citation type="submission" date="2009-09" db="EMBL/GenBank/DDBJ databases">
        <title>The complete chromosome of Sebaldella termitidis ATCC 33386.</title>
        <authorList>
            <consortium name="US DOE Joint Genome Institute (JGI-PGF)"/>
            <person name="Lucas S."/>
            <person name="Copeland A."/>
            <person name="Lapidus A."/>
            <person name="Glavina del Rio T."/>
            <person name="Dalin E."/>
            <person name="Tice H."/>
            <person name="Bruce D."/>
            <person name="Goodwin L."/>
            <person name="Pitluck S."/>
            <person name="Kyrpides N."/>
            <person name="Mavromatis K."/>
            <person name="Ivanova N."/>
            <person name="Mikhailova N."/>
            <person name="Sims D."/>
            <person name="Meincke L."/>
            <person name="Brettin T."/>
            <person name="Detter J.C."/>
            <person name="Han C."/>
            <person name="Larimer F."/>
            <person name="Land M."/>
            <person name="Hauser L."/>
            <person name="Markowitz V."/>
            <person name="Cheng J.F."/>
            <person name="Hugenholtz P."/>
            <person name="Woyke T."/>
            <person name="Wu D."/>
            <person name="Eisen J.A."/>
        </authorList>
    </citation>
    <scope>NUCLEOTIDE SEQUENCE [LARGE SCALE GENOMIC DNA]</scope>
    <source>
        <strain evidence="9">ATCC 33386 / NCTC 11300</strain>
    </source>
</reference>
<dbReference type="EMBL" id="CP001739">
    <property type="protein sequence ID" value="ACZ10029.1"/>
    <property type="molecule type" value="Genomic_DNA"/>
</dbReference>
<proteinExistence type="predicted"/>
<protein>
    <submittedName>
        <fullName evidence="8">PTS IIA-like nitrogen-regulatory protein PtsN</fullName>
    </submittedName>
</protein>
<dbReference type="GO" id="GO:0009401">
    <property type="term" value="P:phosphoenolpyruvate-dependent sugar phosphotransferase system"/>
    <property type="evidence" value="ECO:0007669"/>
    <property type="project" value="UniProtKB-KW"/>
</dbReference>
<evidence type="ECO:0000256" key="1">
    <source>
        <dbReference type="ARBA" id="ARBA00004496"/>
    </source>
</evidence>
<dbReference type="PROSITE" id="PS51094">
    <property type="entry name" value="PTS_EIIA_TYPE_2"/>
    <property type="match status" value="1"/>
</dbReference>
<dbReference type="Pfam" id="PF00359">
    <property type="entry name" value="PTS_EIIA_2"/>
    <property type="match status" value="1"/>
</dbReference>